<feature type="region of interest" description="Disordered" evidence="11">
    <location>
        <begin position="97"/>
        <end position="201"/>
    </location>
</feature>
<dbReference type="Gene3D" id="1.25.40.510">
    <property type="entry name" value="GLE1-like"/>
    <property type="match status" value="1"/>
</dbReference>
<evidence type="ECO:0000313" key="12">
    <source>
        <dbReference type="EMBL" id="KIN06303.1"/>
    </source>
</evidence>
<evidence type="ECO:0000256" key="3">
    <source>
        <dbReference type="ARBA" id="ARBA00022448"/>
    </source>
</evidence>
<dbReference type="PANTHER" id="PTHR12960">
    <property type="entry name" value="GLE-1-RELATED"/>
    <property type="match status" value="1"/>
</dbReference>
<dbReference type="GO" id="GO:0000822">
    <property type="term" value="F:inositol hexakisphosphate binding"/>
    <property type="evidence" value="ECO:0007669"/>
    <property type="project" value="TreeGrafter"/>
</dbReference>
<evidence type="ECO:0000256" key="7">
    <source>
        <dbReference type="ARBA" id="ARBA00023132"/>
    </source>
</evidence>
<dbReference type="AlphaFoldDB" id="A0A0C3DW34"/>
<dbReference type="GO" id="GO:0031369">
    <property type="term" value="F:translation initiation factor binding"/>
    <property type="evidence" value="ECO:0007669"/>
    <property type="project" value="TreeGrafter"/>
</dbReference>
<dbReference type="InterPro" id="IPR012476">
    <property type="entry name" value="GLE1"/>
</dbReference>
<dbReference type="InParanoid" id="A0A0C3DW34"/>
<dbReference type="EMBL" id="KN832871">
    <property type="protein sequence ID" value="KIN06303.1"/>
    <property type="molecule type" value="Genomic_DNA"/>
</dbReference>
<evidence type="ECO:0000256" key="8">
    <source>
        <dbReference type="ARBA" id="ARBA00023242"/>
    </source>
</evidence>
<keyword evidence="3" id="KW-0813">Transport</keyword>
<evidence type="ECO:0000313" key="13">
    <source>
        <dbReference type="Proteomes" id="UP000054321"/>
    </source>
</evidence>
<keyword evidence="6" id="KW-0811">Translocation</keyword>
<dbReference type="PANTHER" id="PTHR12960:SF0">
    <property type="entry name" value="MRNA EXPORT FACTOR GLE1"/>
    <property type="match status" value="1"/>
</dbReference>
<dbReference type="STRING" id="913774.A0A0C3DW34"/>
<accession>A0A0C3DW34</accession>
<dbReference type="InterPro" id="IPR038506">
    <property type="entry name" value="GLE1-like_sf"/>
</dbReference>
<dbReference type="Pfam" id="PF07817">
    <property type="entry name" value="GLE1"/>
    <property type="match status" value="1"/>
</dbReference>
<name>A0A0C3DW34_OIDMZ</name>
<evidence type="ECO:0000256" key="1">
    <source>
        <dbReference type="ARBA" id="ARBA00004567"/>
    </source>
</evidence>
<keyword evidence="7" id="KW-0906">Nuclear pore complex</keyword>
<dbReference type="GO" id="GO:0015031">
    <property type="term" value="P:protein transport"/>
    <property type="evidence" value="ECO:0007669"/>
    <property type="project" value="UniProtKB-KW"/>
</dbReference>
<keyword evidence="5" id="KW-0653">Protein transport</keyword>
<protein>
    <recommendedName>
        <fullName evidence="9">mRNA export factor GLE1</fullName>
    </recommendedName>
    <alternativeName>
        <fullName evidence="10">Nucleoporin GLE1</fullName>
    </alternativeName>
</protein>
<organism evidence="12 13">
    <name type="scientific">Oidiodendron maius (strain Zn)</name>
    <dbReference type="NCBI Taxonomy" id="913774"/>
    <lineage>
        <taxon>Eukaryota</taxon>
        <taxon>Fungi</taxon>
        <taxon>Dikarya</taxon>
        <taxon>Ascomycota</taxon>
        <taxon>Pezizomycotina</taxon>
        <taxon>Leotiomycetes</taxon>
        <taxon>Leotiomycetes incertae sedis</taxon>
        <taxon>Myxotrichaceae</taxon>
        <taxon>Oidiodendron</taxon>
    </lineage>
</organism>
<sequence length="521" mass="57692">MGSQASGDNDLPLLLEWSHLGSVYDHDVRFANRNAEDVHKDALAAALAEHERVREAALRAYELNELRQEQERLRQHALEEEERVRIEMERAKEECRLREIENKKKQIPVPAPRAKTPPPPRAPSPPVRAVQAPTPVPAQPAAPSTQKPATKPPAKPPIVAPTQAAPSNLFQSAGPKPAPPTQPAPQETVQSPQATVKSSSHTLPHIERYAEIHQTLKKLRAMIVNEGKRNLAFKKKTGEMRRAIRTSMGQLTGERGSNKQPMSKIVAVLKESFQVASPGVDPSMFMITKPEPSQQDVPNNGEQLPMLFIYLLNQFAKAAVAQFVDEAGVSPRAAEPIGIVVASMFSNPELCWRGHSLIDILMAKMRVVCPVLWGIRGSEMTEQGRARLGWKKDEGGDWVPEQLHNTRMTGLGAGYAAISLRDFSKSRFQNPWPPWHYWQSMASITSTPPSEASPTQYMVLKAMVENYEQRFFNFYGNAALAALRIALVDFPGRALQQGAASSALAVLADKLKRDKGLDLRN</sequence>
<evidence type="ECO:0000256" key="4">
    <source>
        <dbReference type="ARBA" id="ARBA00022816"/>
    </source>
</evidence>
<evidence type="ECO:0000256" key="2">
    <source>
        <dbReference type="ARBA" id="ARBA00011056"/>
    </source>
</evidence>
<gene>
    <name evidence="12" type="ORF">OIDMADRAFT_113458</name>
</gene>
<dbReference type="GO" id="GO:0044614">
    <property type="term" value="C:nuclear pore cytoplasmic filaments"/>
    <property type="evidence" value="ECO:0007669"/>
    <property type="project" value="TreeGrafter"/>
</dbReference>
<proteinExistence type="inferred from homology"/>
<dbReference type="GO" id="GO:0016973">
    <property type="term" value="P:poly(A)+ mRNA export from nucleus"/>
    <property type="evidence" value="ECO:0007669"/>
    <property type="project" value="InterPro"/>
</dbReference>
<dbReference type="Proteomes" id="UP000054321">
    <property type="component" value="Unassembled WGS sequence"/>
</dbReference>
<feature type="compositionally biased region" description="Polar residues" evidence="11">
    <location>
        <begin position="187"/>
        <end position="201"/>
    </location>
</feature>
<reference evidence="13" key="2">
    <citation type="submission" date="2015-01" db="EMBL/GenBank/DDBJ databases">
        <title>Evolutionary Origins and Diversification of the Mycorrhizal Mutualists.</title>
        <authorList>
            <consortium name="DOE Joint Genome Institute"/>
            <consortium name="Mycorrhizal Genomics Consortium"/>
            <person name="Kohler A."/>
            <person name="Kuo A."/>
            <person name="Nagy L.G."/>
            <person name="Floudas D."/>
            <person name="Copeland A."/>
            <person name="Barry K.W."/>
            <person name="Cichocki N."/>
            <person name="Veneault-Fourrey C."/>
            <person name="LaButti K."/>
            <person name="Lindquist E.A."/>
            <person name="Lipzen A."/>
            <person name="Lundell T."/>
            <person name="Morin E."/>
            <person name="Murat C."/>
            <person name="Riley R."/>
            <person name="Ohm R."/>
            <person name="Sun H."/>
            <person name="Tunlid A."/>
            <person name="Henrissat B."/>
            <person name="Grigoriev I.V."/>
            <person name="Hibbett D.S."/>
            <person name="Martin F."/>
        </authorList>
    </citation>
    <scope>NUCLEOTIDE SEQUENCE [LARGE SCALE GENOMIC DNA]</scope>
    <source>
        <strain evidence="13">Zn</strain>
    </source>
</reference>
<dbReference type="GO" id="GO:0005543">
    <property type="term" value="F:phospholipid binding"/>
    <property type="evidence" value="ECO:0007669"/>
    <property type="project" value="TreeGrafter"/>
</dbReference>
<dbReference type="OrthoDB" id="420884at2759"/>
<dbReference type="HOGENOM" id="CLU_018821_0_0_1"/>
<dbReference type="GO" id="GO:0005737">
    <property type="term" value="C:cytoplasm"/>
    <property type="evidence" value="ECO:0007669"/>
    <property type="project" value="TreeGrafter"/>
</dbReference>
<keyword evidence="8" id="KW-0539">Nucleus</keyword>
<comment type="similarity">
    <text evidence="2">Belongs to the GLE1 family.</text>
</comment>
<evidence type="ECO:0000256" key="6">
    <source>
        <dbReference type="ARBA" id="ARBA00023010"/>
    </source>
</evidence>
<feature type="compositionally biased region" description="Pro residues" evidence="11">
    <location>
        <begin position="109"/>
        <end position="126"/>
    </location>
</feature>
<comment type="subcellular location">
    <subcellularLocation>
        <location evidence="1">Nucleus</location>
        <location evidence="1">Nuclear pore complex</location>
    </subcellularLocation>
</comment>
<evidence type="ECO:0000256" key="10">
    <source>
        <dbReference type="ARBA" id="ARBA00029983"/>
    </source>
</evidence>
<evidence type="ECO:0000256" key="5">
    <source>
        <dbReference type="ARBA" id="ARBA00022927"/>
    </source>
</evidence>
<evidence type="ECO:0000256" key="11">
    <source>
        <dbReference type="SAM" id="MobiDB-lite"/>
    </source>
</evidence>
<keyword evidence="4" id="KW-0509">mRNA transport</keyword>
<reference evidence="12 13" key="1">
    <citation type="submission" date="2014-04" db="EMBL/GenBank/DDBJ databases">
        <authorList>
            <consortium name="DOE Joint Genome Institute"/>
            <person name="Kuo A."/>
            <person name="Martino E."/>
            <person name="Perotto S."/>
            <person name="Kohler A."/>
            <person name="Nagy L.G."/>
            <person name="Floudas D."/>
            <person name="Copeland A."/>
            <person name="Barry K.W."/>
            <person name="Cichocki N."/>
            <person name="Veneault-Fourrey C."/>
            <person name="LaButti K."/>
            <person name="Lindquist E.A."/>
            <person name="Lipzen A."/>
            <person name="Lundell T."/>
            <person name="Morin E."/>
            <person name="Murat C."/>
            <person name="Sun H."/>
            <person name="Tunlid A."/>
            <person name="Henrissat B."/>
            <person name="Grigoriev I.V."/>
            <person name="Hibbett D.S."/>
            <person name="Martin F."/>
            <person name="Nordberg H.P."/>
            <person name="Cantor M.N."/>
            <person name="Hua S.X."/>
        </authorList>
    </citation>
    <scope>NUCLEOTIDE SEQUENCE [LARGE SCALE GENOMIC DNA]</scope>
    <source>
        <strain evidence="12 13">Zn</strain>
    </source>
</reference>
<feature type="compositionally biased region" description="Pro residues" evidence="11">
    <location>
        <begin position="150"/>
        <end position="159"/>
    </location>
</feature>
<evidence type="ECO:0000256" key="9">
    <source>
        <dbReference type="ARBA" id="ARBA00026227"/>
    </source>
</evidence>
<keyword evidence="13" id="KW-1185">Reference proteome</keyword>